<organism evidence="1 2">
    <name type="scientific">Romanomermis culicivorax</name>
    <name type="common">Nematode worm</name>
    <dbReference type="NCBI Taxonomy" id="13658"/>
    <lineage>
        <taxon>Eukaryota</taxon>
        <taxon>Metazoa</taxon>
        <taxon>Ecdysozoa</taxon>
        <taxon>Nematoda</taxon>
        <taxon>Enoplea</taxon>
        <taxon>Dorylaimia</taxon>
        <taxon>Mermithida</taxon>
        <taxon>Mermithoidea</taxon>
        <taxon>Mermithidae</taxon>
        <taxon>Romanomermis</taxon>
    </lineage>
</organism>
<sequence>MKIDAKILYNATKYANNGMQETLRTFTLDENKKMWFESIAQFHRSIHNDCATIFLNITLY</sequence>
<dbReference type="AlphaFoldDB" id="A0A915IMS8"/>
<evidence type="ECO:0000313" key="1">
    <source>
        <dbReference type="Proteomes" id="UP000887565"/>
    </source>
</evidence>
<evidence type="ECO:0000313" key="2">
    <source>
        <dbReference type="WBParaSite" id="nRc.2.0.1.t14758-RA"/>
    </source>
</evidence>
<reference evidence="2" key="1">
    <citation type="submission" date="2022-11" db="UniProtKB">
        <authorList>
            <consortium name="WormBaseParasite"/>
        </authorList>
    </citation>
    <scope>IDENTIFICATION</scope>
</reference>
<accession>A0A915IMS8</accession>
<proteinExistence type="predicted"/>
<dbReference type="WBParaSite" id="nRc.2.0.1.t14758-RA">
    <property type="protein sequence ID" value="nRc.2.0.1.t14758-RA"/>
    <property type="gene ID" value="nRc.2.0.1.g14758"/>
</dbReference>
<dbReference type="Proteomes" id="UP000887565">
    <property type="component" value="Unplaced"/>
</dbReference>
<protein>
    <submittedName>
        <fullName evidence="2">Uncharacterized protein</fullName>
    </submittedName>
</protein>
<name>A0A915IMS8_ROMCU</name>
<keyword evidence="1" id="KW-1185">Reference proteome</keyword>